<sequence length="132" mass="14513">MRIEWMTHEKHPAEKCGFRVRHPHIPFRHTPPSASDEFSRSVGPSLSNVEDFVCFRTRFTLHGTTGITATIITLVLPTHITSAVHYIGNSTVKPPMGAVGVDALLFLSLPLRLKVVVVVIGGALSFSRNLTN</sequence>
<feature type="transmembrane region" description="Helical" evidence="1">
    <location>
        <begin position="66"/>
        <end position="88"/>
    </location>
</feature>
<reference evidence="3" key="1">
    <citation type="submission" date="2022-11" db="UniProtKB">
        <authorList>
            <consortium name="WormBaseParasite"/>
        </authorList>
    </citation>
    <scope>IDENTIFICATION</scope>
</reference>
<name>A0A915IHA3_ROMCU</name>
<keyword evidence="1" id="KW-0812">Transmembrane</keyword>
<dbReference type="WBParaSite" id="nRc.2.0.1.t13189-RA">
    <property type="protein sequence ID" value="nRc.2.0.1.t13189-RA"/>
    <property type="gene ID" value="nRc.2.0.1.g13189"/>
</dbReference>
<accession>A0A915IHA3</accession>
<keyword evidence="1" id="KW-1133">Transmembrane helix</keyword>
<evidence type="ECO:0000313" key="3">
    <source>
        <dbReference type="WBParaSite" id="nRc.2.0.1.t13189-RA"/>
    </source>
</evidence>
<dbReference type="Proteomes" id="UP000887565">
    <property type="component" value="Unplaced"/>
</dbReference>
<dbReference type="AlphaFoldDB" id="A0A915IHA3"/>
<evidence type="ECO:0000313" key="2">
    <source>
        <dbReference type="Proteomes" id="UP000887565"/>
    </source>
</evidence>
<keyword evidence="1" id="KW-0472">Membrane</keyword>
<evidence type="ECO:0000256" key="1">
    <source>
        <dbReference type="SAM" id="Phobius"/>
    </source>
</evidence>
<keyword evidence="2" id="KW-1185">Reference proteome</keyword>
<feature type="transmembrane region" description="Helical" evidence="1">
    <location>
        <begin position="103"/>
        <end position="126"/>
    </location>
</feature>
<organism evidence="2 3">
    <name type="scientific">Romanomermis culicivorax</name>
    <name type="common">Nematode worm</name>
    <dbReference type="NCBI Taxonomy" id="13658"/>
    <lineage>
        <taxon>Eukaryota</taxon>
        <taxon>Metazoa</taxon>
        <taxon>Ecdysozoa</taxon>
        <taxon>Nematoda</taxon>
        <taxon>Enoplea</taxon>
        <taxon>Dorylaimia</taxon>
        <taxon>Mermithida</taxon>
        <taxon>Mermithoidea</taxon>
        <taxon>Mermithidae</taxon>
        <taxon>Romanomermis</taxon>
    </lineage>
</organism>
<proteinExistence type="predicted"/>
<protein>
    <submittedName>
        <fullName evidence="3">Transmembrane protein</fullName>
    </submittedName>
</protein>